<keyword evidence="2" id="KW-1185">Reference proteome</keyword>
<evidence type="ECO:0000313" key="2">
    <source>
        <dbReference type="Proteomes" id="UP001596915"/>
    </source>
</evidence>
<name>A0ABW2WLW6_9ACTN</name>
<gene>
    <name evidence="1" type="ORF">ACFQ2K_05480</name>
</gene>
<dbReference type="EMBL" id="JBHTGL010000005">
    <property type="protein sequence ID" value="MFD0622359.1"/>
    <property type="molecule type" value="Genomic_DNA"/>
</dbReference>
<sequence length="147" mass="16137">MTRLAGLLDKARADLEESPKNALGEERDSRWRGRRIVRVGSAWHLGVLLLTEDAVFATADVLKVVQPDKRGNISEGAQQRAELIRRCLRGGFRVGEIVHVGWEAIDLDEGGGPLKMHDGVPFVQLSSAGRSLPAESYLAEQVATLRQ</sequence>
<evidence type="ECO:0000313" key="1">
    <source>
        <dbReference type="EMBL" id="MFD0622359.1"/>
    </source>
</evidence>
<protein>
    <recommendedName>
        <fullName evidence="3">Glutaminase</fullName>
    </recommendedName>
</protein>
<accession>A0ABW2WLW6</accession>
<comment type="caution">
    <text evidence="1">The sequence shown here is derived from an EMBL/GenBank/DDBJ whole genome shotgun (WGS) entry which is preliminary data.</text>
</comment>
<organism evidence="1 2">
    <name type="scientific">Streptomyces sanglieri</name>
    <dbReference type="NCBI Taxonomy" id="193460"/>
    <lineage>
        <taxon>Bacteria</taxon>
        <taxon>Bacillati</taxon>
        <taxon>Actinomycetota</taxon>
        <taxon>Actinomycetes</taxon>
        <taxon>Kitasatosporales</taxon>
        <taxon>Streptomycetaceae</taxon>
        <taxon>Streptomyces</taxon>
    </lineage>
</organism>
<evidence type="ECO:0008006" key="3">
    <source>
        <dbReference type="Google" id="ProtNLM"/>
    </source>
</evidence>
<proteinExistence type="predicted"/>
<reference evidence="2" key="1">
    <citation type="journal article" date="2019" name="Int. J. Syst. Evol. Microbiol.">
        <title>The Global Catalogue of Microorganisms (GCM) 10K type strain sequencing project: providing services to taxonomists for standard genome sequencing and annotation.</title>
        <authorList>
            <consortium name="The Broad Institute Genomics Platform"/>
            <consortium name="The Broad Institute Genome Sequencing Center for Infectious Disease"/>
            <person name="Wu L."/>
            <person name="Ma J."/>
        </authorList>
    </citation>
    <scope>NUCLEOTIDE SEQUENCE [LARGE SCALE GENOMIC DNA]</scope>
    <source>
        <strain evidence="2">JCM 12607</strain>
    </source>
</reference>
<dbReference type="Proteomes" id="UP001596915">
    <property type="component" value="Unassembled WGS sequence"/>
</dbReference>